<evidence type="ECO:0000256" key="1">
    <source>
        <dbReference type="ARBA" id="ARBA00023157"/>
    </source>
</evidence>
<dbReference type="InterPro" id="IPR004156">
    <property type="entry name" value="OATP"/>
</dbReference>
<keyword evidence="2" id="KW-0812">Transmembrane</keyword>
<feature type="transmembrane region" description="Helical" evidence="2">
    <location>
        <begin position="189"/>
        <end position="210"/>
    </location>
</feature>
<evidence type="ECO:0000313" key="4">
    <source>
        <dbReference type="Proteomes" id="UP000728032"/>
    </source>
</evidence>
<dbReference type="InterPro" id="IPR036259">
    <property type="entry name" value="MFS_trans_sf"/>
</dbReference>
<name>A0A7R9MQ00_9ACAR</name>
<protein>
    <submittedName>
        <fullName evidence="3">Uncharacterized protein</fullName>
    </submittedName>
</protein>
<reference evidence="3" key="1">
    <citation type="submission" date="2020-11" db="EMBL/GenBank/DDBJ databases">
        <authorList>
            <person name="Tran Van P."/>
        </authorList>
    </citation>
    <scope>NUCLEOTIDE SEQUENCE</scope>
</reference>
<dbReference type="GO" id="GO:0016323">
    <property type="term" value="C:basolateral plasma membrane"/>
    <property type="evidence" value="ECO:0007669"/>
    <property type="project" value="TreeGrafter"/>
</dbReference>
<organism evidence="3">
    <name type="scientific">Oppiella nova</name>
    <dbReference type="NCBI Taxonomy" id="334625"/>
    <lineage>
        <taxon>Eukaryota</taxon>
        <taxon>Metazoa</taxon>
        <taxon>Ecdysozoa</taxon>
        <taxon>Arthropoda</taxon>
        <taxon>Chelicerata</taxon>
        <taxon>Arachnida</taxon>
        <taxon>Acari</taxon>
        <taxon>Acariformes</taxon>
        <taxon>Sarcoptiformes</taxon>
        <taxon>Oribatida</taxon>
        <taxon>Brachypylina</taxon>
        <taxon>Oppioidea</taxon>
        <taxon>Oppiidae</taxon>
        <taxon>Oppiella</taxon>
    </lineage>
</organism>
<keyword evidence="2" id="KW-0472">Membrane</keyword>
<accession>A0A7R9MQ00</accession>
<dbReference type="PANTHER" id="PTHR11388">
    <property type="entry name" value="ORGANIC ANION TRANSPORTER"/>
    <property type="match status" value="1"/>
</dbReference>
<dbReference type="EMBL" id="OC947602">
    <property type="protein sequence ID" value="CAD7663487.1"/>
    <property type="molecule type" value="Genomic_DNA"/>
</dbReference>
<sequence>MNALPYFIYGPGTHLLYDDSLLSQLSRNTTRYELCAANHTDIDCDTGKHSTVWAAVVLLWFCCLVRGLGFTAYFVIGFPYIDDNVSKNNSALYLSLVSALRLVGPAGVNPGISKRDPRFIGAWWIGFLVIGGLLFLVSLPMFLFPKQLKTATVKAVDNANDIKGFSGIVNVIRRLATNRFRQTSSGASFLTGTTSVLPMAIGIILGGVMIKFIKPRPLTLIIFMFAVEWFYNG</sequence>
<feature type="non-terminal residue" evidence="3">
    <location>
        <position position="1"/>
    </location>
</feature>
<proteinExistence type="predicted"/>
<evidence type="ECO:0000313" key="3">
    <source>
        <dbReference type="EMBL" id="CAD7663487.1"/>
    </source>
</evidence>
<dbReference type="OrthoDB" id="5062115at2759"/>
<dbReference type="GO" id="GO:0043252">
    <property type="term" value="P:sodium-independent organic anion transport"/>
    <property type="evidence" value="ECO:0007669"/>
    <property type="project" value="TreeGrafter"/>
</dbReference>
<feature type="transmembrane region" description="Helical" evidence="2">
    <location>
        <begin position="52"/>
        <end position="78"/>
    </location>
</feature>
<dbReference type="AlphaFoldDB" id="A0A7R9MQ00"/>
<dbReference type="Proteomes" id="UP000728032">
    <property type="component" value="Unassembled WGS sequence"/>
</dbReference>
<feature type="transmembrane region" description="Helical" evidence="2">
    <location>
        <begin position="90"/>
        <end position="108"/>
    </location>
</feature>
<gene>
    <name evidence="3" type="ORF">ONB1V03_LOCUS20045</name>
</gene>
<dbReference type="PANTHER" id="PTHR11388:SF76">
    <property type="entry name" value="SOLUTE CARRIER ORGANIC ANION TRANSPORTER FAMILY MEMBER"/>
    <property type="match status" value="1"/>
</dbReference>
<keyword evidence="1" id="KW-1015">Disulfide bond</keyword>
<dbReference type="SUPFAM" id="SSF103473">
    <property type="entry name" value="MFS general substrate transporter"/>
    <property type="match status" value="1"/>
</dbReference>
<feature type="transmembrane region" description="Helical" evidence="2">
    <location>
        <begin position="120"/>
        <end position="144"/>
    </location>
</feature>
<keyword evidence="4" id="KW-1185">Reference proteome</keyword>
<evidence type="ECO:0000256" key="2">
    <source>
        <dbReference type="SAM" id="Phobius"/>
    </source>
</evidence>
<dbReference type="GO" id="GO:0015347">
    <property type="term" value="F:sodium-independent organic anion transmembrane transporter activity"/>
    <property type="evidence" value="ECO:0007669"/>
    <property type="project" value="TreeGrafter"/>
</dbReference>
<keyword evidence="2" id="KW-1133">Transmembrane helix</keyword>
<dbReference type="Pfam" id="PF03137">
    <property type="entry name" value="OATP"/>
    <property type="match status" value="2"/>
</dbReference>
<dbReference type="EMBL" id="CAJPVJ010032777">
    <property type="protein sequence ID" value="CAG2180624.1"/>
    <property type="molecule type" value="Genomic_DNA"/>
</dbReference>
<dbReference type="Gene3D" id="1.20.1250.20">
    <property type="entry name" value="MFS general substrate transporter like domains"/>
    <property type="match status" value="1"/>
</dbReference>